<reference evidence="2 3" key="1">
    <citation type="journal article" date="2023" name="Antonie Van Leeuwenhoek">
        <title>Mesoterricola silvestris gen. nov., sp. nov., Mesoterricola sediminis sp. nov., Geothrix oryzae sp. nov., Geothrix edaphica sp. nov., Geothrix rubra sp. nov., and Geothrix limicola sp. nov., six novel members of Acidobacteriota isolated from soils.</title>
        <authorList>
            <person name="Itoh H."/>
            <person name="Sugisawa Y."/>
            <person name="Mise K."/>
            <person name="Xu Z."/>
            <person name="Kuniyasu M."/>
            <person name="Ushijima N."/>
            <person name="Kawano K."/>
            <person name="Kobayashi E."/>
            <person name="Shiratori Y."/>
            <person name="Masuda Y."/>
            <person name="Senoo K."/>
        </authorList>
    </citation>
    <scope>NUCLEOTIDE SEQUENCE [LARGE SCALE GENOMIC DNA]</scope>
    <source>
        <strain evidence="2 3">Red803</strain>
    </source>
</reference>
<feature type="region of interest" description="Disordered" evidence="1">
    <location>
        <begin position="23"/>
        <end position="111"/>
    </location>
</feature>
<evidence type="ECO:0000313" key="3">
    <source>
        <dbReference type="Proteomes" id="UP001165089"/>
    </source>
</evidence>
<protein>
    <submittedName>
        <fullName evidence="2">Uncharacterized protein</fullName>
    </submittedName>
</protein>
<sequence length="228" mass="27615">MKRVELIRAGMLPLLLWAVIPAYGQRDRQEREDKPQKAKREEARPARPPREPSDRNPQEQPRQRQEDARRAQADRQRDQQQQAARQRDQRHERRAQRPPRPEPRGPVAERRGIWQGHRALDWRVEHRSWQQRGGYQGYRIPEDRYRSHFGPSRVFRIYSQPLIVFEGHPRFQFGGFWFSVLDPWPEYWSDTWYDDDDVYIDYAGDGYYLYNHQHPMDRIAVSVSIRMN</sequence>
<evidence type="ECO:0000313" key="2">
    <source>
        <dbReference type="EMBL" id="GLH70364.1"/>
    </source>
</evidence>
<accession>A0ABQ5Q7R3</accession>
<dbReference type="RefSeq" id="WP_285725032.1">
    <property type="nucleotide sequence ID" value="NZ_BSDD01000003.1"/>
</dbReference>
<feature type="compositionally biased region" description="Basic and acidic residues" evidence="1">
    <location>
        <begin position="99"/>
        <end position="111"/>
    </location>
</feature>
<dbReference type="Proteomes" id="UP001165089">
    <property type="component" value="Unassembled WGS sequence"/>
</dbReference>
<comment type="caution">
    <text evidence="2">The sequence shown here is derived from an EMBL/GenBank/DDBJ whole genome shotgun (WGS) entry which is preliminary data.</text>
</comment>
<gene>
    <name evidence="2" type="ORF">GETHPA_18970</name>
</gene>
<evidence type="ECO:0000256" key="1">
    <source>
        <dbReference type="SAM" id="MobiDB-lite"/>
    </source>
</evidence>
<feature type="compositionally biased region" description="Basic and acidic residues" evidence="1">
    <location>
        <begin position="25"/>
        <end position="78"/>
    </location>
</feature>
<keyword evidence="3" id="KW-1185">Reference proteome</keyword>
<organism evidence="2 3">
    <name type="scientific">Geothrix rubra</name>
    <dbReference type="NCBI Taxonomy" id="2927977"/>
    <lineage>
        <taxon>Bacteria</taxon>
        <taxon>Pseudomonadati</taxon>
        <taxon>Acidobacteriota</taxon>
        <taxon>Holophagae</taxon>
        <taxon>Holophagales</taxon>
        <taxon>Holophagaceae</taxon>
        <taxon>Geothrix</taxon>
    </lineage>
</organism>
<proteinExistence type="predicted"/>
<name>A0ABQ5Q7R3_9BACT</name>
<dbReference type="EMBL" id="BSDD01000003">
    <property type="protein sequence ID" value="GLH70364.1"/>
    <property type="molecule type" value="Genomic_DNA"/>
</dbReference>